<dbReference type="EMBL" id="KB446555">
    <property type="protein sequence ID" value="EME88328.1"/>
    <property type="molecule type" value="Genomic_DNA"/>
</dbReference>
<dbReference type="VEuPathDB" id="FungiDB:MYCFIDRAFT_169958"/>
<keyword evidence="2" id="KW-1185">Reference proteome</keyword>
<gene>
    <name evidence="1" type="ORF">MYCFIDRAFT_169958</name>
</gene>
<dbReference type="AlphaFoldDB" id="N1QB71"/>
<evidence type="ECO:0000313" key="2">
    <source>
        <dbReference type="Proteomes" id="UP000016932"/>
    </source>
</evidence>
<reference evidence="1 2" key="1">
    <citation type="journal article" date="2012" name="PLoS Pathog.">
        <title>Diverse lifestyles and strategies of plant pathogenesis encoded in the genomes of eighteen Dothideomycetes fungi.</title>
        <authorList>
            <person name="Ohm R.A."/>
            <person name="Feau N."/>
            <person name="Henrissat B."/>
            <person name="Schoch C.L."/>
            <person name="Horwitz B.A."/>
            <person name="Barry K.W."/>
            <person name="Condon B.J."/>
            <person name="Copeland A.C."/>
            <person name="Dhillon B."/>
            <person name="Glaser F."/>
            <person name="Hesse C.N."/>
            <person name="Kosti I."/>
            <person name="LaButti K."/>
            <person name="Lindquist E.A."/>
            <person name="Lucas S."/>
            <person name="Salamov A.A."/>
            <person name="Bradshaw R.E."/>
            <person name="Ciuffetti L."/>
            <person name="Hamelin R.C."/>
            <person name="Kema G.H.J."/>
            <person name="Lawrence C."/>
            <person name="Scott J.A."/>
            <person name="Spatafora J.W."/>
            <person name="Turgeon B.G."/>
            <person name="de Wit P.J.G.M."/>
            <person name="Zhong S."/>
            <person name="Goodwin S.B."/>
            <person name="Grigoriev I.V."/>
        </authorList>
    </citation>
    <scope>NUCLEOTIDE SEQUENCE [LARGE SCALE GENOMIC DNA]</scope>
    <source>
        <strain evidence="1 2">CIRAD86</strain>
    </source>
</reference>
<dbReference type="GeneID" id="19332431"/>
<dbReference type="HOGENOM" id="CLU_1504084_0_0_1"/>
<dbReference type="KEGG" id="pfj:MYCFIDRAFT_169958"/>
<sequence length="179" mass="19971">MLADVARVVHFARLVLDSRRPGPSTRRQQKADVLIETPSRTHVTRSINGPWEALGAETADFITLPTVVEAMERHPIEALEKSRGMREGGHATRQPRTDHATMIWLSGYRVYSTHMRVKALNSPILDFMILLAAGIHFHSDASRRFRTADSDSSADVEGARIETARPGQVDYGLITDDEI</sequence>
<evidence type="ECO:0000313" key="1">
    <source>
        <dbReference type="EMBL" id="EME88328.1"/>
    </source>
</evidence>
<protein>
    <submittedName>
        <fullName evidence="1">Uncharacterized protein</fullName>
    </submittedName>
</protein>
<dbReference type="RefSeq" id="XP_007921411.1">
    <property type="nucleotide sequence ID" value="XM_007923220.1"/>
</dbReference>
<accession>N1QB71</accession>
<organism evidence="1 2">
    <name type="scientific">Pseudocercospora fijiensis (strain CIRAD86)</name>
    <name type="common">Black leaf streak disease fungus</name>
    <name type="synonym">Mycosphaerella fijiensis</name>
    <dbReference type="NCBI Taxonomy" id="383855"/>
    <lineage>
        <taxon>Eukaryota</taxon>
        <taxon>Fungi</taxon>
        <taxon>Dikarya</taxon>
        <taxon>Ascomycota</taxon>
        <taxon>Pezizomycotina</taxon>
        <taxon>Dothideomycetes</taxon>
        <taxon>Dothideomycetidae</taxon>
        <taxon>Mycosphaerellales</taxon>
        <taxon>Mycosphaerellaceae</taxon>
        <taxon>Pseudocercospora</taxon>
    </lineage>
</organism>
<proteinExistence type="predicted"/>
<name>N1QB71_PSEFD</name>
<dbReference type="Proteomes" id="UP000016932">
    <property type="component" value="Unassembled WGS sequence"/>
</dbReference>